<accession>A0ABN1JBR6</accession>
<evidence type="ECO:0000313" key="2">
    <source>
        <dbReference type="Proteomes" id="UP001501510"/>
    </source>
</evidence>
<dbReference type="Proteomes" id="UP001501510">
    <property type="component" value="Unassembled WGS sequence"/>
</dbReference>
<keyword evidence="2" id="KW-1185">Reference proteome</keyword>
<protein>
    <submittedName>
        <fullName evidence="1">Uncharacterized protein</fullName>
    </submittedName>
</protein>
<evidence type="ECO:0000313" key="1">
    <source>
        <dbReference type="EMBL" id="GAA0735279.1"/>
    </source>
</evidence>
<dbReference type="EMBL" id="BAAACG010000006">
    <property type="protein sequence ID" value="GAA0735279.1"/>
    <property type="molecule type" value="Genomic_DNA"/>
</dbReference>
<comment type="caution">
    <text evidence="1">The sequence shown here is derived from an EMBL/GenBank/DDBJ whole genome shotgun (WGS) entry which is preliminary data.</text>
</comment>
<reference evidence="1 2" key="1">
    <citation type="journal article" date="2019" name="Int. J. Syst. Evol. Microbiol.">
        <title>The Global Catalogue of Microorganisms (GCM) 10K type strain sequencing project: providing services to taxonomists for standard genome sequencing and annotation.</title>
        <authorList>
            <consortium name="The Broad Institute Genomics Platform"/>
            <consortium name="The Broad Institute Genome Sequencing Center for Infectious Disease"/>
            <person name="Wu L."/>
            <person name="Ma J."/>
        </authorList>
    </citation>
    <scope>NUCLEOTIDE SEQUENCE [LARGE SCALE GENOMIC DNA]</scope>
    <source>
        <strain evidence="1 2">JCM 1407</strain>
    </source>
</reference>
<organism evidence="1 2">
    <name type="scientific">Clostridium oceanicum</name>
    <dbReference type="NCBI Taxonomy" id="1543"/>
    <lineage>
        <taxon>Bacteria</taxon>
        <taxon>Bacillati</taxon>
        <taxon>Bacillota</taxon>
        <taxon>Clostridia</taxon>
        <taxon>Eubacteriales</taxon>
        <taxon>Clostridiaceae</taxon>
        <taxon>Clostridium</taxon>
    </lineage>
</organism>
<name>A0ABN1JBR6_9CLOT</name>
<gene>
    <name evidence="1" type="ORF">GCM10008906_08790</name>
</gene>
<proteinExistence type="predicted"/>
<sequence length="186" mass="21357">MRKYFMDTKIKGIKIGEKIILIGDILDSIELCIKNKSQLSTLILIYSTMDSMAYLSKSSTKNTVARKDFIEWTEKYLVKYLDSNCKGIDLYAARCGVLHSFIESSSLSNENQAKLIKYSWGTADNSLLKKVTDSRYISLNIESFLQALRRAVGDFLKDVIENNDMTINFENNSKDYFKNINLRNVN</sequence>